<evidence type="ECO:0000256" key="1">
    <source>
        <dbReference type="SAM" id="Phobius"/>
    </source>
</evidence>
<accession>A0A7S1YXR5</accession>
<feature type="transmembrane region" description="Helical" evidence="1">
    <location>
        <begin position="320"/>
        <end position="340"/>
    </location>
</feature>
<organism evidence="2">
    <name type="scientific">Trieres chinensis</name>
    <name type="common">Marine centric diatom</name>
    <name type="synonym">Odontella sinensis</name>
    <dbReference type="NCBI Taxonomy" id="1514140"/>
    <lineage>
        <taxon>Eukaryota</taxon>
        <taxon>Sar</taxon>
        <taxon>Stramenopiles</taxon>
        <taxon>Ochrophyta</taxon>
        <taxon>Bacillariophyta</taxon>
        <taxon>Mediophyceae</taxon>
        <taxon>Biddulphiophycidae</taxon>
        <taxon>Eupodiscales</taxon>
        <taxon>Parodontellaceae</taxon>
        <taxon>Trieres</taxon>
    </lineage>
</organism>
<feature type="transmembrane region" description="Helical" evidence="1">
    <location>
        <begin position="21"/>
        <end position="38"/>
    </location>
</feature>
<feature type="transmembrane region" description="Helical" evidence="1">
    <location>
        <begin position="190"/>
        <end position="221"/>
    </location>
</feature>
<evidence type="ECO:0000313" key="2">
    <source>
        <dbReference type="EMBL" id="CAD9322172.1"/>
    </source>
</evidence>
<protein>
    <submittedName>
        <fullName evidence="2">Uncharacterized protein</fullName>
    </submittedName>
</protein>
<gene>
    <name evidence="2" type="ORF">OSIN01602_LOCUS1763</name>
</gene>
<dbReference type="EMBL" id="HBGO01003151">
    <property type="protein sequence ID" value="CAD9322172.1"/>
    <property type="molecule type" value="Transcribed_RNA"/>
</dbReference>
<feature type="transmembrane region" description="Helical" evidence="1">
    <location>
        <begin position="124"/>
        <end position="145"/>
    </location>
</feature>
<dbReference type="AlphaFoldDB" id="A0A7S1YXR5"/>
<keyword evidence="1" id="KW-0812">Transmembrane</keyword>
<sequence>MLLTLKVIRNVNLVGAVKYMWALYWIMPIEILFVVSLFDYHRVTDVWVKHWWSTPSMNWFRELFCLAGTAYTKCAMPVGGGSINTTEDEWCELNYNATDCSDIRSEAQQKMTTTSYIFVTGNGIWGVLLILLLFLALTLLEGIITAPIVQSSKETNIPAWLTLPIIGCLAGGSVLLFSPSSALSDGADSGVFWVGLVYMVASGMFFLAALLGWFISAFSVLNNRDKRHKQIAILLFIATMLLTVLSVAAILSTSLIYSASIVRIDYDDKARGNVACYLDTADSCTNCPKSPGHQPEGVWCPEWTDEEVVKVLQTQLKQSATLGAILLIYAFSALRFGFILHSHFSRYQIDYV</sequence>
<keyword evidence="1" id="KW-1133">Transmembrane helix</keyword>
<feature type="transmembrane region" description="Helical" evidence="1">
    <location>
        <begin position="157"/>
        <end position="178"/>
    </location>
</feature>
<feature type="transmembrane region" description="Helical" evidence="1">
    <location>
        <begin position="233"/>
        <end position="257"/>
    </location>
</feature>
<proteinExistence type="predicted"/>
<keyword evidence="1" id="KW-0472">Membrane</keyword>
<reference evidence="2" key="1">
    <citation type="submission" date="2021-01" db="EMBL/GenBank/DDBJ databases">
        <authorList>
            <person name="Corre E."/>
            <person name="Pelletier E."/>
            <person name="Niang G."/>
            <person name="Scheremetjew M."/>
            <person name="Finn R."/>
            <person name="Kale V."/>
            <person name="Holt S."/>
            <person name="Cochrane G."/>
            <person name="Meng A."/>
            <person name="Brown T."/>
            <person name="Cohen L."/>
        </authorList>
    </citation>
    <scope>NUCLEOTIDE SEQUENCE</scope>
    <source>
        <strain evidence="2">Grunow 1884</strain>
    </source>
</reference>
<name>A0A7S1YXR5_TRICV</name>